<feature type="domain" description="Peptidase C14 caspase" evidence="5">
    <location>
        <begin position="717"/>
        <end position="953"/>
    </location>
</feature>
<keyword evidence="1 3" id="KW-0853">WD repeat</keyword>
<dbReference type="PROSITE" id="PS00678">
    <property type="entry name" value="WD_REPEATS_1"/>
    <property type="match status" value="1"/>
</dbReference>
<dbReference type="PANTHER" id="PTHR19848">
    <property type="entry name" value="WD40 REPEAT PROTEIN"/>
    <property type="match status" value="1"/>
</dbReference>
<dbReference type="EMBL" id="CP022129">
    <property type="protein sequence ID" value="ASF48105.1"/>
    <property type="molecule type" value="Genomic_DNA"/>
</dbReference>
<reference evidence="6 7" key="1">
    <citation type="submission" date="2017-06" db="EMBL/GenBank/DDBJ databases">
        <title>Genome Sequencing of the methanotroph Methylovulum psychrotolerants str. HV10-M2 isolated from a high-altitude environment.</title>
        <authorList>
            <person name="Mateos-Rivera A."/>
        </authorList>
    </citation>
    <scope>NUCLEOTIDE SEQUENCE [LARGE SCALE GENOMIC DNA]</scope>
    <source>
        <strain evidence="6 7">HV10_M2</strain>
    </source>
</reference>
<dbReference type="InterPro" id="IPR001680">
    <property type="entry name" value="WD40_rpt"/>
</dbReference>
<dbReference type="PROSITE" id="PS50294">
    <property type="entry name" value="WD_REPEATS_REGION"/>
    <property type="match status" value="1"/>
</dbReference>
<dbReference type="GO" id="GO:0004197">
    <property type="term" value="F:cysteine-type endopeptidase activity"/>
    <property type="evidence" value="ECO:0007669"/>
    <property type="project" value="InterPro"/>
</dbReference>
<dbReference type="InterPro" id="IPR019775">
    <property type="entry name" value="WD40_repeat_CS"/>
</dbReference>
<protein>
    <recommendedName>
        <fullName evidence="5">Peptidase C14 caspase domain-containing protein</fullName>
    </recommendedName>
</protein>
<keyword evidence="7" id="KW-1185">Reference proteome</keyword>
<keyword evidence="2" id="KW-0677">Repeat</keyword>
<gene>
    <name evidence="6" type="ORF">CEK71_19680</name>
</gene>
<evidence type="ECO:0000256" key="4">
    <source>
        <dbReference type="SAM" id="SignalP"/>
    </source>
</evidence>
<dbReference type="OrthoDB" id="235631at2"/>
<evidence type="ECO:0000256" key="2">
    <source>
        <dbReference type="ARBA" id="ARBA00022737"/>
    </source>
</evidence>
<organism evidence="6 7">
    <name type="scientific">Methylovulum psychrotolerans</name>
    <dbReference type="NCBI Taxonomy" id="1704499"/>
    <lineage>
        <taxon>Bacteria</taxon>
        <taxon>Pseudomonadati</taxon>
        <taxon>Pseudomonadota</taxon>
        <taxon>Gammaproteobacteria</taxon>
        <taxon>Methylococcales</taxon>
        <taxon>Methylococcaceae</taxon>
        <taxon>Methylovulum</taxon>
    </lineage>
</organism>
<dbReference type="Proteomes" id="UP000197019">
    <property type="component" value="Chromosome"/>
</dbReference>
<dbReference type="Pfam" id="PF00400">
    <property type="entry name" value="WD40"/>
    <property type="match status" value="1"/>
</dbReference>
<sequence>MSAAKIRLTLSVLFCLLLLGSLSPPATADLFGRLPTRPIANTPFLRLETGMHTAPIRQIAIDAQERYLVTASEDKTARVWDLHSGALLQILRPPIGEGDEGKLYTVAMSPDGAEVAVGGFTGRDNYPDYHIYLFDRASGRLQRHIAALPGRIHLLVYSSDGKFLAAALGGPNGIRIYDTANLQEVAADKAYSDGSYRLDFDHQGRLVSSSFDGFIRLYNPQFQLLHKQALIDGKQPFAVRFSPDGRQIAVGFNDSTKVNVLSADDLHLAYAPDTQGVDNGNLSAVAWSADGQTLYAGGRYDDDSGINPLFSWPKAGRGATQRIALTSNTVMDVLPLRDQHLAYATFNPTWGLLDGNHTLLEKTALITDYRSADSINGLYLNPTASVLRFTAYAAAPRLFDLNQQAYRPQNGTDSLSAAKTTTSAYSITDWYNQLTPAFNRQPLKLAPYETSFSLAISADDGHFLLGTSWWLRYFDQQGHPQWQIATPGTAWAVNLNTDGRFAVAAFSDGTIRWYSSQDGKEQLAFFPHADGQRWVLWTPEGFYAASPGAEELIGYHLNQGDDKEGVFISAQQLGKRFYRPDLISQRLNGNEQAIQTALRDIGDIRQVLAQSLPPQLTLLSAADSHQTSPDYTVEFQIADQGGGIGNIVYKINGSVLDGRPVGIGIPGHTPLKRQFALASGVNSIEIIVYDAANKVASRALSTTVQVDQPQLPVTLHVLALGISDYRDRALKLTYADKDAQAMTTALQQNGHGLFDKLNILPPLLNRDATLANLQAAFKSLAASVQPQDVFILYLAGHGQAIDGNYHFAPWETVITNADSLRTGGLDEQGLQTLLAQINTSKALVLLDTCGAGAFTMAARPKLLATRDIDQKTAISRLMRATGRAVLAATADDKMALEGYEQHGVFTYALLEGLKNADDDDDSLVDTGELAKFVERKVPEITLKQWNYEQFPMHDLQGMSFAIGRKQ</sequence>
<dbReference type="Gene3D" id="2.130.10.10">
    <property type="entry name" value="YVTN repeat-like/Quinoprotein amine dehydrogenase"/>
    <property type="match status" value="3"/>
</dbReference>
<dbReference type="Pfam" id="PF00656">
    <property type="entry name" value="Peptidase_C14"/>
    <property type="match status" value="1"/>
</dbReference>
<feature type="chain" id="PRO_5012057365" description="Peptidase C14 caspase domain-containing protein" evidence="4">
    <location>
        <begin position="29"/>
        <end position="966"/>
    </location>
</feature>
<dbReference type="InterPro" id="IPR011600">
    <property type="entry name" value="Pept_C14_caspase"/>
</dbReference>
<dbReference type="InterPro" id="IPR015943">
    <property type="entry name" value="WD40/YVTN_repeat-like_dom_sf"/>
</dbReference>
<feature type="repeat" description="WD" evidence="3">
    <location>
        <begin position="49"/>
        <end position="90"/>
    </location>
</feature>
<dbReference type="PANTHER" id="PTHR19848:SF8">
    <property type="entry name" value="F-BOX AND WD REPEAT DOMAIN CONTAINING 7"/>
    <property type="match status" value="1"/>
</dbReference>
<evidence type="ECO:0000259" key="5">
    <source>
        <dbReference type="Pfam" id="PF00656"/>
    </source>
</evidence>
<evidence type="ECO:0000256" key="3">
    <source>
        <dbReference type="PROSITE-ProRule" id="PRU00221"/>
    </source>
</evidence>
<evidence type="ECO:0000256" key="1">
    <source>
        <dbReference type="ARBA" id="ARBA00022574"/>
    </source>
</evidence>
<dbReference type="SUPFAM" id="SSF50969">
    <property type="entry name" value="YVTN repeat-like/Quinoprotein amine dehydrogenase"/>
    <property type="match status" value="1"/>
</dbReference>
<dbReference type="InterPro" id="IPR011044">
    <property type="entry name" value="Quino_amine_DH_bsu"/>
</dbReference>
<keyword evidence="4" id="KW-0732">Signal</keyword>
<evidence type="ECO:0000313" key="7">
    <source>
        <dbReference type="Proteomes" id="UP000197019"/>
    </source>
</evidence>
<dbReference type="Gene3D" id="3.40.50.1460">
    <property type="match status" value="1"/>
</dbReference>
<dbReference type="SMART" id="SM00320">
    <property type="entry name" value="WD40"/>
    <property type="match status" value="6"/>
</dbReference>
<evidence type="ECO:0000313" key="6">
    <source>
        <dbReference type="EMBL" id="ASF48105.1"/>
    </source>
</evidence>
<name>A0A1Z4C3L9_9GAMM</name>
<dbReference type="GO" id="GO:0006508">
    <property type="term" value="P:proteolysis"/>
    <property type="evidence" value="ECO:0007669"/>
    <property type="project" value="InterPro"/>
</dbReference>
<dbReference type="AlphaFoldDB" id="A0A1Z4C3L9"/>
<proteinExistence type="predicted"/>
<dbReference type="SUPFAM" id="SSF69322">
    <property type="entry name" value="Tricorn protease domain 2"/>
    <property type="match status" value="1"/>
</dbReference>
<dbReference type="KEGG" id="mpsy:CEK71_19680"/>
<dbReference type="SUPFAM" id="SSF52129">
    <property type="entry name" value="Caspase-like"/>
    <property type="match status" value="1"/>
</dbReference>
<accession>A0A1Z4C3L9</accession>
<dbReference type="PROSITE" id="PS50082">
    <property type="entry name" value="WD_REPEATS_2"/>
    <property type="match status" value="1"/>
</dbReference>
<dbReference type="InterPro" id="IPR029030">
    <property type="entry name" value="Caspase-like_dom_sf"/>
</dbReference>
<dbReference type="RefSeq" id="WP_088620975.1">
    <property type="nucleotide sequence ID" value="NZ_CP022129.1"/>
</dbReference>
<feature type="signal peptide" evidence="4">
    <location>
        <begin position="1"/>
        <end position="28"/>
    </location>
</feature>